<keyword evidence="7 18" id="KW-0812">Transmembrane</keyword>
<accession>A0A141AX70</accession>
<dbReference type="Pfam" id="PF00033">
    <property type="entry name" value="Cytochrome_B"/>
    <property type="match status" value="1"/>
</dbReference>
<dbReference type="InterPro" id="IPR005798">
    <property type="entry name" value="Cyt_b/b6_C"/>
</dbReference>
<keyword evidence="4 18" id="KW-0813">Transport</keyword>
<keyword evidence="8 17" id="KW-0479">Metal-binding</keyword>
<evidence type="ECO:0000259" key="19">
    <source>
        <dbReference type="PROSITE" id="PS51002"/>
    </source>
</evidence>
<feature type="domain" description="Cytochrome b/b6 N-terminal region profile" evidence="19">
    <location>
        <begin position="1"/>
        <end position="195"/>
    </location>
</feature>
<evidence type="ECO:0000256" key="1">
    <source>
        <dbReference type="ARBA" id="ARBA00002566"/>
    </source>
</evidence>
<keyword evidence="6 18" id="KW-0679">Respiratory chain</keyword>
<comment type="cofactor">
    <cofactor evidence="18">
        <name>heme b</name>
        <dbReference type="ChEBI" id="CHEBI:60344"/>
    </cofactor>
    <text evidence="18">Binds 2 heme groups non-covalently.</text>
</comment>
<dbReference type="CDD" id="cd00290">
    <property type="entry name" value="cytochrome_b_C"/>
    <property type="match status" value="1"/>
</dbReference>
<proteinExistence type="inferred from homology"/>
<keyword evidence="11 18" id="KW-1133">Transmembrane helix</keyword>
<evidence type="ECO:0000256" key="5">
    <source>
        <dbReference type="ARBA" id="ARBA00022617"/>
    </source>
</evidence>
<evidence type="ECO:0000256" key="6">
    <source>
        <dbReference type="ARBA" id="ARBA00022660"/>
    </source>
</evidence>
<evidence type="ECO:0000256" key="13">
    <source>
        <dbReference type="ARBA" id="ARBA00023075"/>
    </source>
</evidence>
<gene>
    <name evidence="21" type="primary">CYTB</name>
</gene>
<dbReference type="InterPro" id="IPR036150">
    <property type="entry name" value="Cyt_b/b6_C_sf"/>
</dbReference>
<feature type="domain" description="Cytochrome b/b6 C-terminal region profile" evidence="20">
    <location>
        <begin position="196"/>
        <end position="366"/>
    </location>
</feature>
<evidence type="ECO:0000256" key="2">
    <source>
        <dbReference type="ARBA" id="ARBA00004448"/>
    </source>
</evidence>
<dbReference type="PROSITE" id="PS51002">
    <property type="entry name" value="CYTB_NTER"/>
    <property type="match status" value="1"/>
</dbReference>
<dbReference type="GO" id="GO:0006122">
    <property type="term" value="P:mitochondrial electron transport, ubiquinol to cytochrome c"/>
    <property type="evidence" value="ECO:0007669"/>
    <property type="project" value="TreeGrafter"/>
</dbReference>
<evidence type="ECO:0000256" key="8">
    <source>
        <dbReference type="ARBA" id="ARBA00022723"/>
    </source>
</evidence>
<organism evidence="21">
    <name type="scientific">Cucullaea labiata</name>
    <dbReference type="NCBI Taxonomy" id="142556"/>
    <lineage>
        <taxon>Eukaryota</taxon>
        <taxon>Metazoa</taxon>
        <taxon>Spiralia</taxon>
        <taxon>Lophotrochozoa</taxon>
        <taxon>Mollusca</taxon>
        <taxon>Bivalvia</taxon>
        <taxon>Autobranchia</taxon>
        <taxon>Pteriomorphia</taxon>
        <taxon>Arcoida</taxon>
        <taxon>Arcoidea</taxon>
        <taxon>Cucullaeidae</taxon>
        <taxon>Cucullaea</taxon>
    </lineage>
</organism>
<feature type="transmembrane region" description="Helical" evidence="18">
    <location>
        <begin position="164"/>
        <end position="185"/>
    </location>
</feature>
<feature type="binding site" description="axial binding residue" evidence="17">
    <location>
        <position position="83"/>
    </location>
    <ligand>
        <name>heme b</name>
        <dbReference type="ChEBI" id="CHEBI:60344"/>
        <label>b566</label>
    </ligand>
    <ligandPart>
        <name>Fe</name>
        <dbReference type="ChEBI" id="CHEBI:18248"/>
    </ligandPart>
</feature>
<evidence type="ECO:0000256" key="7">
    <source>
        <dbReference type="ARBA" id="ARBA00022692"/>
    </source>
</evidence>
<dbReference type="GO" id="GO:0005743">
    <property type="term" value="C:mitochondrial inner membrane"/>
    <property type="evidence" value="ECO:0007669"/>
    <property type="project" value="UniProtKB-SubCell"/>
</dbReference>
<dbReference type="PROSITE" id="PS51257">
    <property type="entry name" value="PROKAR_LIPOPROTEIN"/>
    <property type="match status" value="1"/>
</dbReference>
<comment type="function">
    <text evidence="1 18">Component of the ubiquinol-cytochrome c reductase complex (complex III or cytochrome b-c1 complex) that is part of the mitochondrial respiratory chain. The b-c1 complex mediates electron transfer from ubiquinol to cytochrome c. Contributes to the generation of a proton gradient across the mitochondrial membrane that is then used for ATP synthesis.</text>
</comment>
<evidence type="ECO:0000259" key="20">
    <source>
        <dbReference type="PROSITE" id="PS51003"/>
    </source>
</evidence>
<keyword evidence="12 17" id="KW-0408">Iron</keyword>
<dbReference type="PROSITE" id="PS51003">
    <property type="entry name" value="CYTB_CTER"/>
    <property type="match status" value="1"/>
</dbReference>
<feature type="transmembrane region" description="Helical" evidence="18">
    <location>
        <begin position="309"/>
        <end position="327"/>
    </location>
</feature>
<evidence type="ECO:0000256" key="15">
    <source>
        <dbReference type="ARBA" id="ARBA00023136"/>
    </source>
</evidence>
<dbReference type="InterPro" id="IPR027387">
    <property type="entry name" value="Cytb/b6-like_sf"/>
</dbReference>
<evidence type="ECO:0000256" key="11">
    <source>
        <dbReference type="ARBA" id="ARBA00022989"/>
    </source>
</evidence>
<dbReference type="CDD" id="cd00284">
    <property type="entry name" value="Cytochrome_b_N"/>
    <property type="match status" value="1"/>
</dbReference>
<protein>
    <recommendedName>
        <fullName evidence="3 18">Cytochrome b</fullName>
    </recommendedName>
</protein>
<evidence type="ECO:0000256" key="16">
    <source>
        <dbReference type="PIRSR" id="PIRSR038885-1"/>
    </source>
</evidence>
<feature type="binding site" description="axial binding residue" evidence="17">
    <location>
        <position position="69"/>
    </location>
    <ligand>
        <name>heme b</name>
        <dbReference type="ChEBI" id="CHEBI:60344"/>
        <label>b562</label>
    </ligand>
    <ligandPart>
        <name>Fe</name>
        <dbReference type="ChEBI" id="CHEBI:18248"/>
    </ligandPart>
</feature>
<comment type="subcellular location">
    <subcellularLocation>
        <location evidence="2">Mitochondrion inner membrane</location>
        <topology evidence="2">Multi-pass membrane protein</topology>
    </subcellularLocation>
</comment>
<feature type="binding site" description="axial binding residue" evidence="17">
    <location>
        <position position="182"/>
    </location>
    <ligand>
        <name>heme b</name>
        <dbReference type="ChEBI" id="CHEBI:60344"/>
        <label>b566</label>
    </ligand>
    <ligandPart>
        <name>Fe</name>
        <dbReference type="ChEBI" id="CHEBI:18248"/>
    </ligandPart>
</feature>
<feature type="transmembrane region" description="Helical" evidence="18">
    <location>
        <begin position="277"/>
        <end position="297"/>
    </location>
</feature>
<dbReference type="SUPFAM" id="SSF81342">
    <property type="entry name" value="Transmembrane di-heme cytochromes"/>
    <property type="match status" value="1"/>
</dbReference>
<dbReference type="InterPro" id="IPR048259">
    <property type="entry name" value="Cytochrome_b_N_euk/bac"/>
</dbReference>
<feature type="transmembrane region" description="Helical" evidence="18">
    <location>
        <begin position="339"/>
        <end position="357"/>
    </location>
</feature>
<dbReference type="Gene3D" id="1.20.810.10">
    <property type="entry name" value="Cytochrome Bc1 Complex, Chain C"/>
    <property type="match status" value="1"/>
</dbReference>
<keyword evidence="14 18" id="KW-0496">Mitochondrion</keyword>
<sequence length="407" mass="46624">MYMYMYKIWMDYFMILWNFGSLLGACLISQIVTGLILVCHYVPHADMAFDSVVHIMRDVSNGWLVRLVHANGASMFFVCMYVHIGRGLYYGSYLSHMAWNVGVVMLVVAMAVAFMGYVLPWGQMSFWGASVITSLFSAVPYIGEMLVHWLWGGFTVCNATLQRFFMFHFMLPFVLVFLSGVHLVFLHETGGSNPLGVTSESCSVSFHPFYTWKDVLGAVCVALVLGFVCFFWPFGLMDPMNFSQANSMVTPPHIQPEWYFLFAYTILRAVPNKVGGVAALAMSVLVLFIIPFIHLGQFRGLAYYPINQLLYWFFICNFVFLSWLGACSVEEPYVWAGRFASIFYFMYFFLNPVFMWFQDIFVGGKDWEWGAKIFKVLKIRFSFWFMSESFNESGDQSVQSIGDDVGL</sequence>
<feature type="transmembrane region" description="Helical" evidence="18">
    <location>
        <begin position="97"/>
        <end position="118"/>
    </location>
</feature>
<dbReference type="GO" id="GO:0016491">
    <property type="term" value="F:oxidoreductase activity"/>
    <property type="evidence" value="ECO:0007669"/>
    <property type="project" value="UniProtKB-UniRule"/>
</dbReference>
<feature type="transmembrane region" description="Helical" evidence="18">
    <location>
        <begin position="124"/>
        <end position="143"/>
    </location>
</feature>
<keyword evidence="9" id="KW-0999">Mitochondrion inner membrane</keyword>
<keyword evidence="5 17" id="KW-0349">Heme</keyword>
<dbReference type="AlphaFoldDB" id="A0A141AX70"/>
<feature type="binding site" description="axial binding residue" evidence="17">
    <location>
        <position position="168"/>
    </location>
    <ligand>
        <name>heme b</name>
        <dbReference type="ChEBI" id="CHEBI:60344"/>
        <label>b562</label>
    </ligand>
    <ligandPart>
        <name>Fe</name>
        <dbReference type="ChEBI" id="CHEBI:18248"/>
    </ligandPart>
</feature>
<dbReference type="GO" id="GO:0046872">
    <property type="term" value="F:metal ion binding"/>
    <property type="evidence" value="ECO:0007669"/>
    <property type="project" value="UniProtKB-UniRule"/>
</dbReference>
<feature type="transmembrane region" description="Helical" evidence="18">
    <location>
        <begin position="215"/>
        <end position="234"/>
    </location>
</feature>
<name>A0A141AX70_9BIVA</name>
<evidence type="ECO:0000256" key="3">
    <source>
        <dbReference type="ARBA" id="ARBA00013531"/>
    </source>
</evidence>
<dbReference type="InterPro" id="IPR016174">
    <property type="entry name" value="Di-haem_cyt_TM"/>
</dbReference>
<evidence type="ECO:0000256" key="18">
    <source>
        <dbReference type="RuleBase" id="RU362117"/>
    </source>
</evidence>
<dbReference type="PANTHER" id="PTHR19271">
    <property type="entry name" value="CYTOCHROME B"/>
    <property type="match status" value="1"/>
</dbReference>
<dbReference type="PANTHER" id="PTHR19271:SF16">
    <property type="entry name" value="CYTOCHROME B"/>
    <property type="match status" value="1"/>
</dbReference>
<evidence type="ECO:0000256" key="14">
    <source>
        <dbReference type="ARBA" id="ARBA00023128"/>
    </source>
</evidence>
<dbReference type="EMBL" id="KP091889">
    <property type="protein sequence ID" value="AJY78505.1"/>
    <property type="molecule type" value="Genomic_DNA"/>
</dbReference>
<dbReference type="SUPFAM" id="SSF81648">
    <property type="entry name" value="a domain/subunit of cytochrome bc1 complex (Ubiquinol-cytochrome c reductase)"/>
    <property type="match status" value="1"/>
</dbReference>
<keyword evidence="10 18" id="KW-0249">Electron transport</keyword>
<dbReference type="InterPro" id="IPR005797">
    <property type="entry name" value="Cyt_b/b6_N"/>
</dbReference>
<evidence type="ECO:0000256" key="4">
    <source>
        <dbReference type="ARBA" id="ARBA00022448"/>
    </source>
</evidence>
<dbReference type="PIRSF" id="PIRSF038885">
    <property type="entry name" value="COB"/>
    <property type="match status" value="1"/>
</dbReference>
<evidence type="ECO:0000256" key="12">
    <source>
        <dbReference type="ARBA" id="ARBA00023004"/>
    </source>
</evidence>
<feature type="transmembrane region" description="Helical" evidence="18">
    <location>
        <begin position="63"/>
        <end position="85"/>
    </location>
</feature>
<dbReference type="Pfam" id="PF00032">
    <property type="entry name" value="Cytochrom_B_C"/>
    <property type="match status" value="1"/>
</dbReference>
<evidence type="ECO:0000256" key="17">
    <source>
        <dbReference type="PIRSR" id="PIRSR038885-2"/>
    </source>
</evidence>
<keyword evidence="13" id="KW-0830">Ubiquinone</keyword>
<comment type="similarity">
    <text evidence="18">Belongs to the cytochrome b family.</text>
</comment>
<evidence type="ECO:0000256" key="10">
    <source>
        <dbReference type="ARBA" id="ARBA00022982"/>
    </source>
</evidence>
<evidence type="ECO:0000256" key="9">
    <source>
        <dbReference type="ARBA" id="ARBA00022792"/>
    </source>
</evidence>
<feature type="transmembrane region" description="Helical" evidence="18">
    <location>
        <begin position="12"/>
        <end position="43"/>
    </location>
</feature>
<keyword evidence="15 18" id="KW-0472">Membrane</keyword>
<reference evidence="21" key="1">
    <citation type="submission" date="2014-10" db="EMBL/GenBank/DDBJ databases">
        <authorList>
            <person name="Seo M.-J."/>
            <person name="Seok Y.J."/>
            <person name="Cha I.-T."/>
        </authorList>
    </citation>
    <scope>NUCLEOTIDE SEQUENCE</scope>
    <source>
        <strain evidence="21">CL_98</strain>
        <tissue evidence="21">Adductor muscle</tissue>
    </source>
</reference>
<dbReference type="InterPro" id="IPR048260">
    <property type="entry name" value="Cytochrome_b_C_euk/bac"/>
</dbReference>
<dbReference type="GO" id="GO:0045275">
    <property type="term" value="C:respiratory chain complex III"/>
    <property type="evidence" value="ECO:0007669"/>
    <property type="project" value="InterPro"/>
</dbReference>
<comment type="cofactor">
    <cofactor evidence="17">
        <name>heme</name>
        <dbReference type="ChEBI" id="CHEBI:30413"/>
    </cofactor>
    <text evidence="17">Binds 2 heme groups non-covalently.</text>
</comment>
<dbReference type="InterPro" id="IPR030689">
    <property type="entry name" value="Cytochrome_b"/>
</dbReference>
<dbReference type="GO" id="GO:0008121">
    <property type="term" value="F:quinol-cytochrome-c reductase activity"/>
    <property type="evidence" value="ECO:0007669"/>
    <property type="project" value="InterPro"/>
</dbReference>
<geneLocation type="mitochondrion" evidence="21"/>
<feature type="binding site" evidence="16">
    <location>
        <position position="187"/>
    </location>
    <ligand>
        <name>a ubiquinone</name>
        <dbReference type="ChEBI" id="CHEBI:16389"/>
    </ligand>
</feature>
<evidence type="ECO:0000313" key="21">
    <source>
        <dbReference type="EMBL" id="AJY78505.1"/>
    </source>
</evidence>